<evidence type="ECO:0000313" key="3">
    <source>
        <dbReference type="Proteomes" id="UP000243797"/>
    </source>
</evidence>
<evidence type="ECO:0000313" key="2">
    <source>
        <dbReference type="EMBL" id="PNS16571.1"/>
    </source>
</evidence>
<name>A0A2K1QNI6_9PEZI</name>
<accession>A0A2K1QNI6</accession>
<dbReference type="STRING" id="2082308.A0A2K1QNI6"/>
<reference evidence="2 3" key="1">
    <citation type="submission" date="2017-06" db="EMBL/GenBank/DDBJ databases">
        <title>Draft genome sequence of a variant of Elsinoe murrayae.</title>
        <authorList>
            <person name="Cheng Q."/>
        </authorList>
    </citation>
    <scope>NUCLEOTIDE SEQUENCE [LARGE SCALE GENOMIC DNA]</scope>
    <source>
        <strain evidence="2 3">CQ-2017a</strain>
    </source>
</reference>
<dbReference type="Proteomes" id="UP000243797">
    <property type="component" value="Unassembled WGS sequence"/>
</dbReference>
<keyword evidence="3" id="KW-1185">Reference proteome</keyword>
<dbReference type="InParanoid" id="A0A2K1QNI6"/>
<sequence length="395" mass="44921">MDDIPTELQLVIVKHLAHAPRPEVHRGILQVPSYTQLASNLEDTPLKALSSTNKQWRKLTSPSLFTRLVIRMRREGQRNLSSSTLFRNAMKEVAARLSELPKCIATKKDNRGGLVESLTLEIDPSVSAGPQAMRNPAKHSTDIITMHDFWRRLFDVLDPAALAIIAPVEILGWLTTTVPDMRDAWTFGDMRIQKLELTRDVGRRLGVRPSDQINTAWDTEYLFNARPWKSIALREGSMLQAYGQYEYFHRNPPTILAGLCLPRSECLESFSLHCLFPFNTHLDELQLLSLSHYKQLHFHFSPAPNMEILDDAKVLGMADLVDCWREIEQIYQRILQQASLFGHDSRVCEFSTGDYTIDSIRTMLDGGFEKLAEHGWESSGPGSWAKTRNKAPLRA</sequence>
<gene>
    <name evidence="2" type="ORF">CAC42_71</name>
</gene>
<organism evidence="2 3">
    <name type="scientific">Sphaceloma murrayae</name>
    <dbReference type="NCBI Taxonomy" id="2082308"/>
    <lineage>
        <taxon>Eukaryota</taxon>
        <taxon>Fungi</taxon>
        <taxon>Dikarya</taxon>
        <taxon>Ascomycota</taxon>
        <taxon>Pezizomycotina</taxon>
        <taxon>Dothideomycetes</taxon>
        <taxon>Dothideomycetidae</taxon>
        <taxon>Myriangiales</taxon>
        <taxon>Elsinoaceae</taxon>
        <taxon>Sphaceloma</taxon>
    </lineage>
</organism>
<protein>
    <submittedName>
        <fullName evidence="2">Transmembrane protein 184</fullName>
    </submittedName>
</protein>
<evidence type="ECO:0000256" key="1">
    <source>
        <dbReference type="SAM" id="MobiDB-lite"/>
    </source>
</evidence>
<proteinExistence type="predicted"/>
<dbReference type="EMBL" id="NKHZ01000057">
    <property type="protein sequence ID" value="PNS16571.1"/>
    <property type="molecule type" value="Genomic_DNA"/>
</dbReference>
<comment type="caution">
    <text evidence="2">The sequence shown here is derived from an EMBL/GenBank/DDBJ whole genome shotgun (WGS) entry which is preliminary data.</text>
</comment>
<keyword evidence="2" id="KW-0812">Transmembrane</keyword>
<feature type="region of interest" description="Disordered" evidence="1">
    <location>
        <begin position="376"/>
        <end position="395"/>
    </location>
</feature>
<keyword evidence="2" id="KW-0472">Membrane</keyword>
<dbReference type="OrthoDB" id="5296720at2759"/>
<dbReference type="AlphaFoldDB" id="A0A2K1QNI6"/>